<dbReference type="AlphaFoldDB" id="D4H8W1"/>
<dbReference type="OrthoDB" id="9809994at2"/>
<dbReference type="InterPro" id="IPR041669">
    <property type="entry name" value="TetR_C_15"/>
</dbReference>
<dbReference type="EMBL" id="CP001968">
    <property type="protein sequence ID" value="ADD68460.1"/>
    <property type="molecule type" value="Genomic_DNA"/>
</dbReference>
<dbReference type="PROSITE" id="PS01081">
    <property type="entry name" value="HTH_TETR_1"/>
    <property type="match status" value="1"/>
</dbReference>
<keyword evidence="5" id="KW-1185">Reference proteome</keyword>
<dbReference type="HOGENOM" id="CLU_069356_46_0_0"/>
<feature type="domain" description="HTH tetR-type" evidence="3">
    <location>
        <begin position="16"/>
        <end position="76"/>
    </location>
</feature>
<dbReference type="Pfam" id="PF00440">
    <property type="entry name" value="TetR_N"/>
    <property type="match status" value="1"/>
</dbReference>
<proteinExistence type="predicted"/>
<dbReference type="PaxDb" id="522772-Dacet_1696"/>
<dbReference type="RefSeq" id="WP_013010971.1">
    <property type="nucleotide sequence ID" value="NC_013943.1"/>
</dbReference>
<evidence type="ECO:0000313" key="5">
    <source>
        <dbReference type="Proteomes" id="UP000002012"/>
    </source>
</evidence>
<dbReference type="Gene3D" id="1.10.10.60">
    <property type="entry name" value="Homeodomain-like"/>
    <property type="match status" value="1"/>
</dbReference>
<feature type="DNA-binding region" description="H-T-H motif" evidence="2">
    <location>
        <begin position="39"/>
        <end position="58"/>
    </location>
</feature>
<dbReference type="SUPFAM" id="SSF46689">
    <property type="entry name" value="Homeodomain-like"/>
    <property type="match status" value="1"/>
</dbReference>
<dbReference type="InterPro" id="IPR023772">
    <property type="entry name" value="DNA-bd_HTH_TetR-type_CS"/>
</dbReference>
<dbReference type="STRING" id="522772.Dacet_1696"/>
<keyword evidence="1 2" id="KW-0238">DNA-binding</keyword>
<dbReference type="Gene3D" id="1.10.357.10">
    <property type="entry name" value="Tetracycline Repressor, domain 2"/>
    <property type="match status" value="1"/>
</dbReference>
<dbReference type="PROSITE" id="PS50977">
    <property type="entry name" value="HTH_TETR_2"/>
    <property type="match status" value="1"/>
</dbReference>
<dbReference type="eggNOG" id="COG1309">
    <property type="taxonomic scope" value="Bacteria"/>
</dbReference>
<dbReference type="Proteomes" id="UP000002012">
    <property type="component" value="Chromosome"/>
</dbReference>
<evidence type="ECO:0000313" key="4">
    <source>
        <dbReference type="EMBL" id="ADD68460.1"/>
    </source>
</evidence>
<dbReference type="PANTHER" id="PTHR43479">
    <property type="entry name" value="ACREF/ENVCD OPERON REPRESSOR-RELATED"/>
    <property type="match status" value="1"/>
</dbReference>
<evidence type="ECO:0000256" key="1">
    <source>
        <dbReference type="ARBA" id="ARBA00023125"/>
    </source>
</evidence>
<dbReference type="InterPro" id="IPR009057">
    <property type="entry name" value="Homeodomain-like_sf"/>
</dbReference>
<dbReference type="FunCoup" id="D4H8W1">
    <property type="interactions" value="132"/>
</dbReference>
<dbReference type="PANTHER" id="PTHR43479:SF11">
    <property type="entry name" value="ACREF_ENVCD OPERON REPRESSOR-RELATED"/>
    <property type="match status" value="1"/>
</dbReference>
<name>D4H8W1_DENA2</name>
<dbReference type="InterPro" id="IPR001647">
    <property type="entry name" value="HTH_TetR"/>
</dbReference>
<evidence type="ECO:0000259" key="3">
    <source>
        <dbReference type="PROSITE" id="PS50977"/>
    </source>
</evidence>
<reference evidence="4 5" key="1">
    <citation type="journal article" date="2010" name="Stand. Genomic Sci.">
        <title>Complete genome sequence of Denitrovibrio acetiphilus type strain (N2460).</title>
        <authorList>
            <person name="Kiss H."/>
            <person name="Lang E."/>
            <person name="Lapidus A."/>
            <person name="Copeland A."/>
            <person name="Nolan M."/>
            <person name="Glavina Del Rio T."/>
            <person name="Chen F."/>
            <person name="Lucas S."/>
            <person name="Tice H."/>
            <person name="Cheng J.F."/>
            <person name="Han C."/>
            <person name="Goodwin L."/>
            <person name="Pitluck S."/>
            <person name="Liolios K."/>
            <person name="Pati A."/>
            <person name="Ivanova N."/>
            <person name="Mavromatis K."/>
            <person name="Chen A."/>
            <person name="Palaniappan K."/>
            <person name="Land M."/>
            <person name="Hauser L."/>
            <person name="Chang Y.J."/>
            <person name="Jeffries C.D."/>
            <person name="Detter J.C."/>
            <person name="Brettin T."/>
            <person name="Spring S."/>
            <person name="Rohde M."/>
            <person name="Goker M."/>
            <person name="Woyke T."/>
            <person name="Bristow J."/>
            <person name="Eisen J.A."/>
            <person name="Markowitz V."/>
            <person name="Hugenholtz P."/>
            <person name="Kyrpides N.C."/>
            <person name="Klenk H.P."/>
        </authorList>
    </citation>
    <scope>NUCLEOTIDE SEQUENCE [LARGE SCALE GENOMIC DNA]</scope>
    <source>
        <strain evidence="5">DSM 12809 / NBRC 114555 / N2460</strain>
    </source>
</reference>
<dbReference type="PRINTS" id="PR00455">
    <property type="entry name" value="HTHTETR"/>
</dbReference>
<dbReference type="Pfam" id="PF17918">
    <property type="entry name" value="TetR_C_15"/>
    <property type="match status" value="1"/>
</dbReference>
<dbReference type="KEGG" id="dap:Dacet_1696"/>
<dbReference type="InParanoid" id="D4H8W1"/>
<evidence type="ECO:0000256" key="2">
    <source>
        <dbReference type="PROSITE-ProRule" id="PRU00335"/>
    </source>
</evidence>
<accession>D4H8W1</accession>
<dbReference type="GO" id="GO:0003677">
    <property type="term" value="F:DNA binding"/>
    <property type="evidence" value="ECO:0007669"/>
    <property type="project" value="UniProtKB-UniRule"/>
</dbReference>
<dbReference type="InterPro" id="IPR050624">
    <property type="entry name" value="HTH-type_Tx_Regulator"/>
</dbReference>
<gene>
    <name evidence="4" type="ordered locus">Dacet_1696</name>
</gene>
<protein>
    <submittedName>
        <fullName evidence="4">Transcriptional regulator, TetR family</fullName>
    </submittedName>
</protein>
<sequence>MTWINGEFEAKQQRADEKKKKILDAALEMFGNEGYYKTTAKEIASRAGVATGTFYRYFKDKKAVLMAVCHRTDDEISREIFQTAAELRKAGVSERKILDNILESAVKAHHMQKGFHLEILSLQMRDKDIMSWVDDRERKVFQSITDFLRSSHEPLKITDLKAAAEIISYTIETIAHRAVLMTPYTDEKRLIGELQEMMARYIYGDRFAD</sequence>
<organism evidence="4 5">
    <name type="scientific">Denitrovibrio acetiphilus (strain DSM 12809 / NBRC 114555 / N2460)</name>
    <dbReference type="NCBI Taxonomy" id="522772"/>
    <lineage>
        <taxon>Bacteria</taxon>
        <taxon>Pseudomonadati</taxon>
        <taxon>Deferribacterota</taxon>
        <taxon>Deferribacteres</taxon>
        <taxon>Deferribacterales</taxon>
        <taxon>Geovibrionaceae</taxon>
        <taxon>Denitrovibrio</taxon>
    </lineage>
</organism>